<sequence length="290" mass="32699">MTAPLGARLRSIPDDLAPEAVRAVDDRLAAIRREHNVSIGFAIESGSRAWGFPSPDSDYDCRFVFVRAADDYLSPWQLRDVIETPLEGLLDVNGWDLGKALKLLLKGNAVIVEWLMSPIVYQGDRDLVDDLRRFADGFAHRDGLANHYLHLGEKQRRAYFADGKDVQLKKLFYALRPAAALRWLRAHPERTVPPMHFPTLMRECDAPDDVRSLTEALIHRKARTRELGAAALPKPIEAFVDQEFALARQAFPSYPRHLTPEAKGEADRLFRSAVERFGAAASTFQRSDAR</sequence>
<proteinExistence type="predicted"/>
<dbReference type="PANTHER" id="PTHR34817:SF2">
    <property type="entry name" value="NUCLEOTIDYLTRANSFERASE"/>
    <property type="match status" value="1"/>
</dbReference>
<accession>A0A4Y8ZQS9</accession>
<evidence type="ECO:0000313" key="2">
    <source>
        <dbReference type="Proteomes" id="UP000298213"/>
    </source>
</evidence>
<organism evidence="1 2">
    <name type="scientific">Sphingomonas parva</name>
    <dbReference type="NCBI Taxonomy" id="2555898"/>
    <lineage>
        <taxon>Bacteria</taxon>
        <taxon>Pseudomonadati</taxon>
        <taxon>Pseudomonadota</taxon>
        <taxon>Alphaproteobacteria</taxon>
        <taxon>Sphingomonadales</taxon>
        <taxon>Sphingomonadaceae</taxon>
        <taxon>Sphingomonas</taxon>
    </lineage>
</organism>
<dbReference type="AlphaFoldDB" id="A0A4Y8ZQS9"/>
<reference evidence="1 2" key="1">
    <citation type="submission" date="2019-03" db="EMBL/GenBank/DDBJ databases">
        <title>Genome sequence of Sphingomonas sp. 17J27-24.</title>
        <authorList>
            <person name="Kim M."/>
            <person name="Maeng S."/>
            <person name="Sathiyaraj S."/>
        </authorList>
    </citation>
    <scope>NUCLEOTIDE SEQUENCE [LARGE SCALE GENOMIC DNA]</scope>
    <source>
        <strain evidence="1 2">17J27-24</strain>
    </source>
</reference>
<dbReference type="PANTHER" id="PTHR34817">
    <property type="entry name" value="NUCLEOTIDYLTRANSFERASE"/>
    <property type="match status" value="1"/>
</dbReference>
<dbReference type="GO" id="GO:0016740">
    <property type="term" value="F:transferase activity"/>
    <property type="evidence" value="ECO:0007669"/>
    <property type="project" value="UniProtKB-KW"/>
</dbReference>
<comment type="caution">
    <text evidence="1">The sequence shown here is derived from an EMBL/GenBank/DDBJ whole genome shotgun (WGS) entry which is preliminary data.</text>
</comment>
<evidence type="ECO:0000313" key="1">
    <source>
        <dbReference type="EMBL" id="TFI57179.1"/>
    </source>
</evidence>
<dbReference type="RefSeq" id="WP_135088943.1">
    <property type="nucleotide sequence ID" value="NZ_SPDV01000036.1"/>
</dbReference>
<protein>
    <submittedName>
        <fullName evidence="1">Nucleotidyltransferase domain-containing protein</fullName>
    </submittedName>
</protein>
<dbReference type="Pfam" id="PF10127">
    <property type="entry name" value="RlaP"/>
    <property type="match status" value="1"/>
</dbReference>
<dbReference type="Proteomes" id="UP000298213">
    <property type="component" value="Unassembled WGS sequence"/>
</dbReference>
<name>A0A4Y8ZQS9_9SPHN</name>
<keyword evidence="2" id="KW-1185">Reference proteome</keyword>
<dbReference type="EMBL" id="SPDV01000036">
    <property type="protein sequence ID" value="TFI57179.1"/>
    <property type="molecule type" value="Genomic_DNA"/>
</dbReference>
<keyword evidence="1" id="KW-0808">Transferase</keyword>
<dbReference type="OrthoDB" id="9796845at2"/>
<dbReference type="InterPro" id="IPR018775">
    <property type="entry name" value="RlaP"/>
</dbReference>
<gene>
    <name evidence="1" type="ORF">E2493_16495</name>
</gene>